<proteinExistence type="predicted"/>
<dbReference type="Pfam" id="PF04186">
    <property type="entry name" value="FxsA"/>
    <property type="match status" value="1"/>
</dbReference>
<dbReference type="NCBIfam" id="NF008528">
    <property type="entry name" value="PRK11463.1-2"/>
    <property type="match status" value="1"/>
</dbReference>
<keyword evidence="2" id="KW-0812">Transmembrane</keyword>
<evidence type="ECO:0000256" key="2">
    <source>
        <dbReference type="SAM" id="Phobius"/>
    </source>
</evidence>
<feature type="compositionally biased region" description="Polar residues" evidence="1">
    <location>
        <begin position="149"/>
        <end position="159"/>
    </location>
</feature>
<dbReference type="PANTHER" id="PTHR35335:SF1">
    <property type="entry name" value="UPF0716 PROTEIN FXSA"/>
    <property type="match status" value="1"/>
</dbReference>
<dbReference type="GO" id="GO:0016020">
    <property type="term" value="C:membrane"/>
    <property type="evidence" value="ECO:0007669"/>
    <property type="project" value="InterPro"/>
</dbReference>
<feature type="transmembrane region" description="Helical" evidence="2">
    <location>
        <begin position="27"/>
        <end position="47"/>
    </location>
</feature>
<dbReference type="RefSeq" id="WP_138318364.1">
    <property type="nucleotide sequence ID" value="NZ_VCBC01000003.1"/>
</dbReference>
<feature type="region of interest" description="Disordered" evidence="1">
    <location>
        <begin position="129"/>
        <end position="167"/>
    </location>
</feature>
<reference evidence="3 4" key="1">
    <citation type="submission" date="2019-05" db="EMBL/GenBank/DDBJ databases">
        <title>Genome sequences of Thalassotalea litorea 1K03283.</title>
        <authorList>
            <person name="Zhang D."/>
        </authorList>
    </citation>
    <scope>NUCLEOTIDE SEQUENCE [LARGE SCALE GENOMIC DNA]</scope>
    <source>
        <strain evidence="3 4">MCCC 1K03283</strain>
    </source>
</reference>
<dbReference type="EMBL" id="VCBC01000003">
    <property type="protein sequence ID" value="TLU67083.1"/>
    <property type="molecule type" value="Genomic_DNA"/>
</dbReference>
<evidence type="ECO:0000256" key="1">
    <source>
        <dbReference type="SAM" id="MobiDB-lite"/>
    </source>
</evidence>
<name>A0A5R9IRI4_9GAMM</name>
<organism evidence="3 4">
    <name type="scientific">Thalassotalea litorea</name>
    <dbReference type="NCBI Taxonomy" id="2020715"/>
    <lineage>
        <taxon>Bacteria</taxon>
        <taxon>Pseudomonadati</taxon>
        <taxon>Pseudomonadota</taxon>
        <taxon>Gammaproteobacteria</taxon>
        <taxon>Alteromonadales</taxon>
        <taxon>Colwelliaceae</taxon>
        <taxon>Thalassotalea</taxon>
    </lineage>
</organism>
<keyword evidence="2" id="KW-1133">Transmembrane helix</keyword>
<dbReference type="OrthoDB" id="9792788at2"/>
<dbReference type="InterPro" id="IPR007313">
    <property type="entry name" value="FxsA"/>
</dbReference>
<keyword evidence="2" id="KW-0472">Membrane</keyword>
<gene>
    <name evidence="3" type="ORF">FE810_02000</name>
</gene>
<evidence type="ECO:0000313" key="3">
    <source>
        <dbReference type="EMBL" id="TLU67083.1"/>
    </source>
</evidence>
<dbReference type="PANTHER" id="PTHR35335">
    <property type="entry name" value="UPF0716 PROTEIN FXSA"/>
    <property type="match status" value="1"/>
</dbReference>
<sequence length="167" mass="18299">MFRVLFLLFIAVPVVEIMLLINVGGMLGALPTICLVIITAWLGATLVKQQGMSTMQSMQAKMANGQMPSDEIIASVLLLVAGVTLLTPGFLTDGLGLLLLWPVSRQWLVNKLKPHIVAKQGQSFGFQQGFGDYQQPSKDFDADPYTQPKDLNSNQSSTLEGEFERKD</sequence>
<keyword evidence="4" id="KW-1185">Reference proteome</keyword>
<protein>
    <submittedName>
        <fullName evidence="3">FxsA family protein</fullName>
    </submittedName>
</protein>
<dbReference type="Proteomes" id="UP000307790">
    <property type="component" value="Unassembled WGS sequence"/>
</dbReference>
<evidence type="ECO:0000313" key="4">
    <source>
        <dbReference type="Proteomes" id="UP000307790"/>
    </source>
</evidence>
<comment type="caution">
    <text evidence="3">The sequence shown here is derived from an EMBL/GenBank/DDBJ whole genome shotgun (WGS) entry which is preliminary data.</text>
</comment>
<dbReference type="AlphaFoldDB" id="A0A5R9IRI4"/>
<feature type="transmembrane region" description="Helical" evidence="2">
    <location>
        <begin position="72"/>
        <end position="91"/>
    </location>
</feature>
<accession>A0A5R9IRI4</accession>